<feature type="non-terminal residue" evidence="3">
    <location>
        <position position="1"/>
    </location>
</feature>
<gene>
    <name evidence="3" type="primary">SVEP1</name>
    <name evidence="3" type="ORF">SNEC2469_LOCUS2671</name>
</gene>
<keyword evidence="1" id="KW-1015">Disulfide bond</keyword>
<feature type="non-terminal residue" evidence="3">
    <location>
        <position position="198"/>
    </location>
</feature>
<dbReference type="Gene3D" id="2.10.70.10">
    <property type="entry name" value="Complement Module, domain 1"/>
    <property type="match status" value="1"/>
</dbReference>
<dbReference type="OrthoDB" id="414310at2759"/>
<feature type="domain" description="Sushi" evidence="2">
    <location>
        <begin position="45"/>
        <end position="84"/>
    </location>
</feature>
<keyword evidence="4" id="KW-1185">Reference proteome</keyword>
<name>A0A812K256_9DINO</name>
<evidence type="ECO:0000313" key="4">
    <source>
        <dbReference type="Proteomes" id="UP000601435"/>
    </source>
</evidence>
<evidence type="ECO:0000313" key="3">
    <source>
        <dbReference type="EMBL" id="CAE7218739.1"/>
    </source>
</evidence>
<accession>A0A812K256</accession>
<comment type="caution">
    <text evidence="3">The sequence shown here is derived from an EMBL/GenBank/DDBJ whole genome shotgun (WGS) entry which is preliminary data.</text>
</comment>
<dbReference type="SUPFAM" id="SSF57535">
    <property type="entry name" value="Complement control module/SCR domain"/>
    <property type="match status" value="1"/>
</dbReference>
<reference evidence="3" key="1">
    <citation type="submission" date="2021-02" db="EMBL/GenBank/DDBJ databases">
        <authorList>
            <person name="Dougan E. K."/>
            <person name="Rhodes N."/>
            <person name="Thang M."/>
            <person name="Chan C."/>
        </authorList>
    </citation>
    <scope>NUCLEOTIDE SEQUENCE</scope>
</reference>
<dbReference type="InterPro" id="IPR035976">
    <property type="entry name" value="Sushi/SCR/CCP_sf"/>
</dbReference>
<proteinExistence type="predicted"/>
<dbReference type="Pfam" id="PF00084">
    <property type="entry name" value="Sushi"/>
    <property type="match status" value="1"/>
</dbReference>
<evidence type="ECO:0000259" key="2">
    <source>
        <dbReference type="Pfam" id="PF00084"/>
    </source>
</evidence>
<organism evidence="3 4">
    <name type="scientific">Symbiodinium necroappetens</name>
    <dbReference type="NCBI Taxonomy" id="1628268"/>
    <lineage>
        <taxon>Eukaryota</taxon>
        <taxon>Sar</taxon>
        <taxon>Alveolata</taxon>
        <taxon>Dinophyceae</taxon>
        <taxon>Suessiales</taxon>
        <taxon>Symbiodiniaceae</taxon>
        <taxon>Symbiodinium</taxon>
    </lineage>
</organism>
<evidence type="ECO:0000256" key="1">
    <source>
        <dbReference type="ARBA" id="ARBA00023157"/>
    </source>
</evidence>
<dbReference type="Proteomes" id="UP000601435">
    <property type="component" value="Unassembled WGS sequence"/>
</dbReference>
<dbReference type="EMBL" id="CAJNJA010007000">
    <property type="protein sequence ID" value="CAE7218739.1"/>
    <property type="molecule type" value="Genomic_DNA"/>
</dbReference>
<protein>
    <submittedName>
        <fullName evidence="3">SVEP1 protein</fullName>
    </submittedName>
</protein>
<dbReference type="AlphaFoldDB" id="A0A812K256"/>
<sequence length="198" mass="20469">YSGLPTQQRCFNGIFSGVPPSCSGNPCSFEGFQLGKGVNASTCFGLVTRETCTLTCLRGHTIQGNDLVLTCQASGEFTATDAVCVPAQCGDLALVSPFSSASVDDSCYDGNVNKQFGEVCFAFCAPGYSLDSNATLLMCEEAPDSSAGFKEMAGAATHDAEMSSGPTCTPKPCVRGIPNMRGTSSDCLGKRTGEGCTI</sequence>
<dbReference type="InterPro" id="IPR000436">
    <property type="entry name" value="Sushi_SCR_CCP_dom"/>
</dbReference>